<dbReference type="InterPro" id="IPR000160">
    <property type="entry name" value="GGDEF_dom"/>
</dbReference>
<dbReference type="Gene3D" id="3.30.70.270">
    <property type="match status" value="1"/>
</dbReference>
<name>A0A8J3QHW3_9ACTN</name>
<evidence type="ECO:0000313" key="4">
    <source>
        <dbReference type="EMBL" id="GIH09683.1"/>
    </source>
</evidence>
<dbReference type="InterPro" id="IPR035919">
    <property type="entry name" value="EAL_sf"/>
</dbReference>
<dbReference type="InterPro" id="IPR043128">
    <property type="entry name" value="Rev_trsase/Diguanyl_cyclase"/>
</dbReference>
<keyword evidence="1" id="KW-0812">Transmembrane</keyword>
<dbReference type="SUPFAM" id="SSF141868">
    <property type="entry name" value="EAL domain-like"/>
    <property type="match status" value="1"/>
</dbReference>
<feature type="transmembrane region" description="Helical" evidence="1">
    <location>
        <begin position="21"/>
        <end position="42"/>
    </location>
</feature>
<dbReference type="CDD" id="cd01949">
    <property type="entry name" value="GGDEF"/>
    <property type="match status" value="1"/>
</dbReference>
<keyword evidence="5" id="KW-1185">Reference proteome</keyword>
<dbReference type="CDD" id="cd01948">
    <property type="entry name" value="EAL"/>
    <property type="match status" value="1"/>
</dbReference>
<dbReference type="NCBIfam" id="TIGR00254">
    <property type="entry name" value="GGDEF"/>
    <property type="match status" value="1"/>
</dbReference>
<feature type="transmembrane region" description="Helical" evidence="1">
    <location>
        <begin position="272"/>
        <end position="294"/>
    </location>
</feature>
<reference evidence="4" key="1">
    <citation type="submission" date="2021-01" db="EMBL/GenBank/DDBJ databases">
        <title>Whole genome shotgun sequence of Rhizocola hellebori NBRC 109834.</title>
        <authorList>
            <person name="Komaki H."/>
            <person name="Tamura T."/>
        </authorList>
    </citation>
    <scope>NUCLEOTIDE SEQUENCE</scope>
    <source>
        <strain evidence="4">NBRC 109834</strain>
    </source>
</reference>
<dbReference type="PROSITE" id="PS50887">
    <property type="entry name" value="GGDEF"/>
    <property type="match status" value="1"/>
</dbReference>
<evidence type="ECO:0000256" key="1">
    <source>
        <dbReference type="SAM" id="Phobius"/>
    </source>
</evidence>
<feature type="transmembrane region" description="Helical" evidence="1">
    <location>
        <begin position="210"/>
        <end position="230"/>
    </location>
</feature>
<feature type="transmembrane region" description="Helical" evidence="1">
    <location>
        <begin position="242"/>
        <end position="260"/>
    </location>
</feature>
<dbReference type="PANTHER" id="PTHR44757:SF2">
    <property type="entry name" value="BIOFILM ARCHITECTURE MAINTENANCE PROTEIN MBAA"/>
    <property type="match status" value="1"/>
</dbReference>
<accession>A0A8J3QHW3</accession>
<feature type="domain" description="GGDEF" evidence="3">
    <location>
        <begin position="362"/>
        <end position="495"/>
    </location>
</feature>
<dbReference type="SUPFAM" id="SSF55073">
    <property type="entry name" value="Nucleotide cyclase"/>
    <property type="match status" value="1"/>
</dbReference>
<dbReference type="SMART" id="SM00267">
    <property type="entry name" value="GGDEF"/>
    <property type="match status" value="1"/>
</dbReference>
<dbReference type="Proteomes" id="UP000612899">
    <property type="component" value="Unassembled WGS sequence"/>
</dbReference>
<dbReference type="RefSeq" id="WP_203913413.1">
    <property type="nucleotide sequence ID" value="NZ_BONY01000073.1"/>
</dbReference>
<evidence type="ECO:0000259" key="2">
    <source>
        <dbReference type="PROSITE" id="PS50883"/>
    </source>
</evidence>
<gene>
    <name evidence="4" type="ORF">Rhe02_77500</name>
</gene>
<dbReference type="AlphaFoldDB" id="A0A8J3QHW3"/>
<dbReference type="Pfam" id="PF00563">
    <property type="entry name" value="EAL"/>
    <property type="match status" value="1"/>
</dbReference>
<evidence type="ECO:0000313" key="5">
    <source>
        <dbReference type="Proteomes" id="UP000612899"/>
    </source>
</evidence>
<dbReference type="PANTHER" id="PTHR44757">
    <property type="entry name" value="DIGUANYLATE CYCLASE DGCP"/>
    <property type="match status" value="1"/>
</dbReference>
<feature type="transmembrane region" description="Helical" evidence="1">
    <location>
        <begin position="183"/>
        <end position="203"/>
    </location>
</feature>
<dbReference type="InterPro" id="IPR029787">
    <property type="entry name" value="Nucleotide_cyclase"/>
</dbReference>
<keyword evidence="1" id="KW-0472">Membrane</keyword>
<feature type="transmembrane region" description="Helical" evidence="1">
    <location>
        <begin position="144"/>
        <end position="163"/>
    </location>
</feature>
<dbReference type="PROSITE" id="PS50883">
    <property type="entry name" value="EAL"/>
    <property type="match status" value="1"/>
</dbReference>
<dbReference type="SMART" id="SM00052">
    <property type="entry name" value="EAL"/>
    <property type="match status" value="1"/>
</dbReference>
<dbReference type="InterPro" id="IPR052155">
    <property type="entry name" value="Biofilm_reg_signaling"/>
</dbReference>
<evidence type="ECO:0008006" key="6">
    <source>
        <dbReference type="Google" id="ProtNLM"/>
    </source>
</evidence>
<protein>
    <recommendedName>
        <fullName evidence="6">EAL domain-containing protein</fullName>
    </recommendedName>
</protein>
<keyword evidence="1" id="KW-1133">Transmembrane helix</keyword>
<feature type="transmembrane region" description="Helical" evidence="1">
    <location>
        <begin position="80"/>
        <end position="100"/>
    </location>
</feature>
<sequence>MTSAATRASADRDNYVLGSPVYRMARVLVVGLGIAYALSTIVPFAERPALLDTWFYSAVLVVTCMLALARPILVRRNRLAWSFVALAVTSWCVGDIYWSAVFSDAEEIPVPSLADVFYVGMYPLAYAGFILLARAAAKQLPASVWLDGIVTSLAAGAVFSALALTDVLAAAGGDAFAETMTNLSYPIGDLVLMVVSVAVLAMVRWRSDPVWWLLGLGAAVFAAADTAYLFGLANETYVDGSWIDGLWMLGLTFMASAGSISRRQPAEDVRGFVALLVPILFSLAALVVLIVGTFVEMHPITIIMASGCLVAAGVRTGLTFEQTRELARTQVQAKTDDLSGLGNRRLLDENLPNMLGSLGIGQQLIITIVSVDHVSEINSVLGYSAGDTVVHTVGKRLLEALPPEAVAARLGGVEIAILQMVRGADPKAVDRDTRALLGILAAPVPMAETVIQIELSAGVAVAPVHATMPSDLIRCASDALQLAKTNRSEVEIYDPNQHAGSQVDLRLAPDLLRAESRGEFVTCYQPKFDIASGRPVALEGILRWHHPVRGVIEADSVHPLAARMGMTRQLTRGLLDSALHRCAAWYSQGVALGVAVDVAASDILDAQLPYDLAKLINKVGLPPSAVTLEIAEDVLQIDPRRTAAALNQFRHFGIRLALDHYGRSAPSLTRLRSMPVDELKLDPSFARAMLNSPQDAAVLRSTVELARSLNIVTVVDGVDSLELYNAVAATGCTGAQGPALGEPMSVDILRQWVEPLATRPAQEPLGRRR</sequence>
<feature type="domain" description="EAL" evidence="2">
    <location>
        <begin position="504"/>
        <end position="757"/>
    </location>
</feature>
<evidence type="ECO:0000259" key="3">
    <source>
        <dbReference type="PROSITE" id="PS50887"/>
    </source>
</evidence>
<dbReference type="Pfam" id="PF00990">
    <property type="entry name" value="GGDEF"/>
    <property type="match status" value="1"/>
</dbReference>
<dbReference type="EMBL" id="BONY01000073">
    <property type="protein sequence ID" value="GIH09683.1"/>
    <property type="molecule type" value="Genomic_DNA"/>
</dbReference>
<dbReference type="Gene3D" id="3.20.20.450">
    <property type="entry name" value="EAL domain"/>
    <property type="match status" value="1"/>
</dbReference>
<comment type="caution">
    <text evidence="4">The sequence shown here is derived from an EMBL/GenBank/DDBJ whole genome shotgun (WGS) entry which is preliminary data.</text>
</comment>
<feature type="transmembrane region" description="Helical" evidence="1">
    <location>
        <begin position="54"/>
        <end position="73"/>
    </location>
</feature>
<organism evidence="4 5">
    <name type="scientific">Rhizocola hellebori</name>
    <dbReference type="NCBI Taxonomy" id="1392758"/>
    <lineage>
        <taxon>Bacteria</taxon>
        <taxon>Bacillati</taxon>
        <taxon>Actinomycetota</taxon>
        <taxon>Actinomycetes</taxon>
        <taxon>Micromonosporales</taxon>
        <taxon>Micromonosporaceae</taxon>
        <taxon>Rhizocola</taxon>
    </lineage>
</organism>
<dbReference type="InterPro" id="IPR001633">
    <property type="entry name" value="EAL_dom"/>
</dbReference>
<feature type="transmembrane region" description="Helical" evidence="1">
    <location>
        <begin position="112"/>
        <end position="132"/>
    </location>
</feature>
<proteinExistence type="predicted"/>